<proteinExistence type="predicted"/>
<comment type="caution">
    <text evidence="2">The sequence shown here is derived from an EMBL/GenBank/DDBJ whole genome shotgun (WGS) entry which is preliminary data.</text>
</comment>
<dbReference type="Pfam" id="PF01869">
    <property type="entry name" value="BcrAD_BadFG"/>
    <property type="match status" value="1"/>
</dbReference>
<sequence length="300" mass="31918">MNDVTYVVGVDCGGTSTEAAAYTLSGHLLVMEKTGPGNVIIGYDAAVRHIKEALGKIFDRLDPSACQLITLGVAGIDSSGLRAKLSAELAGFPPEKILLSDAQLAYYSVLQGEAGILLISGTGSIAVAKDAEGNWQRAGGWGHLFGDEGSAYDIAAAGIKSCLKEYDEGKKAGLLTQQILAYFQAVDVFDLLKKSYQLDKSRLAALSKVIAASADTDPQAAEILQAAGKKLARPVINLQNRVYAGQMGLRLGLNGSVLEKNLIVRESLVGCLTEEHFDVTVLNKETSCAKAAYYIYHERM</sequence>
<dbReference type="PANTHER" id="PTHR43190">
    <property type="entry name" value="N-ACETYL-D-GLUCOSAMINE KINASE"/>
    <property type="match status" value="1"/>
</dbReference>
<evidence type="ECO:0000313" key="3">
    <source>
        <dbReference type="Proteomes" id="UP000286773"/>
    </source>
</evidence>
<dbReference type="Gene3D" id="3.30.420.40">
    <property type="match status" value="2"/>
</dbReference>
<keyword evidence="3" id="KW-1185">Reference proteome</keyword>
<name>A0A430AUP3_9ENTE</name>
<organism evidence="2 3">
    <name type="scientific">Vagococcus acidifermentans</name>
    <dbReference type="NCBI Taxonomy" id="564710"/>
    <lineage>
        <taxon>Bacteria</taxon>
        <taxon>Bacillati</taxon>
        <taxon>Bacillota</taxon>
        <taxon>Bacilli</taxon>
        <taxon>Lactobacillales</taxon>
        <taxon>Enterococcaceae</taxon>
        <taxon>Vagococcus</taxon>
    </lineage>
</organism>
<gene>
    <name evidence="2" type="ORF">CBF27_07375</name>
</gene>
<dbReference type="PANTHER" id="PTHR43190:SF3">
    <property type="entry name" value="N-ACETYL-D-GLUCOSAMINE KINASE"/>
    <property type="match status" value="1"/>
</dbReference>
<dbReference type="InterPro" id="IPR002731">
    <property type="entry name" value="ATPase_BadF"/>
</dbReference>
<dbReference type="CDD" id="cd24007">
    <property type="entry name" value="ASKHA_NBD_eukNAGK-like"/>
    <property type="match status" value="1"/>
</dbReference>
<evidence type="ECO:0000313" key="2">
    <source>
        <dbReference type="EMBL" id="RSU11771.1"/>
    </source>
</evidence>
<feature type="domain" description="ATPase BadF/BadG/BcrA/BcrD type" evidence="1">
    <location>
        <begin position="8"/>
        <end position="281"/>
    </location>
</feature>
<dbReference type="AlphaFoldDB" id="A0A430AUP3"/>
<dbReference type="EMBL" id="NGKC01000007">
    <property type="protein sequence ID" value="RSU11771.1"/>
    <property type="molecule type" value="Genomic_DNA"/>
</dbReference>
<dbReference type="SUPFAM" id="SSF53067">
    <property type="entry name" value="Actin-like ATPase domain"/>
    <property type="match status" value="2"/>
</dbReference>
<dbReference type="InterPro" id="IPR052519">
    <property type="entry name" value="Euk-type_GlcNAc_Kinase"/>
</dbReference>
<dbReference type="OrthoDB" id="9772633at2"/>
<dbReference type="InterPro" id="IPR043129">
    <property type="entry name" value="ATPase_NBD"/>
</dbReference>
<reference evidence="2 3" key="1">
    <citation type="submission" date="2017-05" db="EMBL/GenBank/DDBJ databases">
        <title>Vagococcus spp. assemblies.</title>
        <authorList>
            <person name="Gulvik C.A."/>
        </authorList>
    </citation>
    <scope>NUCLEOTIDE SEQUENCE [LARGE SCALE GENOMIC DNA]</scope>
    <source>
        <strain evidence="2 3">LMG 24798</strain>
    </source>
</reference>
<protein>
    <recommendedName>
        <fullName evidence="1">ATPase BadF/BadG/BcrA/BcrD type domain-containing protein</fullName>
    </recommendedName>
</protein>
<evidence type="ECO:0000259" key="1">
    <source>
        <dbReference type="Pfam" id="PF01869"/>
    </source>
</evidence>
<accession>A0A430AUP3</accession>
<dbReference type="Proteomes" id="UP000286773">
    <property type="component" value="Unassembled WGS sequence"/>
</dbReference>